<gene>
    <name evidence="1" type="ORF">K458DRAFT_300320</name>
</gene>
<sequence>QIRQLMDLKNFALGNARLLYGSEQRKFYDIVVGANEDGKYATVLVCSFDGATKILRKEVALCPLAATQAIVDGLVMDTGLLFSKYDVGDQISDQQGFRSAETGKFELDDKKTAKTSMPVDDTNALRRSYYHKYVPAAPRADRERGGIARGYKRGRLEYD</sequence>
<evidence type="ECO:0000313" key="1">
    <source>
        <dbReference type="EMBL" id="KAF2685941.1"/>
    </source>
</evidence>
<proteinExistence type="predicted"/>
<dbReference type="AlphaFoldDB" id="A0A6G1J6V1"/>
<dbReference type="OrthoDB" id="3741724at2759"/>
<dbReference type="EMBL" id="MU005578">
    <property type="protein sequence ID" value="KAF2685941.1"/>
    <property type="molecule type" value="Genomic_DNA"/>
</dbReference>
<reference evidence="1" key="1">
    <citation type="journal article" date="2020" name="Stud. Mycol.">
        <title>101 Dothideomycetes genomes: a test case for predicting lifestyles and emergence of pathogens.</title>
        <authorList>
            <person name="Haridas S."/>
            <person name="Albert R."/>
            <person name="Binder M."/>
            <person name="Bloem J."/>
            <person name="Labutti K."/>
            <person name="Salamov A."/>
            <person name="Andreopoulos B."/>
            <person name="Baker S."/>
            <person name="Barry K."/>
            <person name="Bills G."/>
            <person name="Bluhm B."/>
            <person name="Cannon C."/>
            <person name="Castanera R."/>
            <person name="Culley D."/>
            <person name="Daum C."/>
            <person name="Ezra D."/>
            <person name="Gonzalez J."/>
            <person name="Henrissat B."/>
            <person name="Kuo A."/>
            <person name="Liang C."/>
            <person name="Lipzen A."/>
            <person name="Lutzoni F."/>
            <person name="Magnuson J."/>
            <person name="Mondo S."/>
            <person name="Nolan M."/>
            <person name="Ohm R."/>
            <person name="Pangilinan J."/>
            <person name="Park H.-J."/>
            <person name="Ramirez L."/>
            <person name="Alfaro M."/>
            <person name="Sun H."/>
            <person name="Tritt A."/>
            <person name="Yoshinaga Y."/>
            <person name="Zwiers L.-H."/>
            <person name="Turgeon B."/>
            <person name="Goodwin S."/>
            <person name="Spatafora J."/>
            <person name="Crous P."/>
            <person name="Grigoriev I."/>
        </authorList>
    </citation>
    <scope>NUCLEOTIDE SEQUENCE</scope>
    <source>
        <strain evidence="1">CBS 122367</strain>
    </source>
</reference>
<dbReference type="Proteomes" id="UP000799291">
    <property type="component" value="Unassembled WGS sequence"/>
</dbReference>
<name>A0A6G1J6V1_9PLEO</name>
<accession>A0A6G1J6V1</accession>
<protein>
    <submittedName>
        <fullName evidence="1">Uncharacterized protein</fullName>
    </submittedName>
</protein>
<organism evidence="1 2">
    <name type="scientific">Lentithecium fluviatile CBS 122367</name>
    <dbReference type="NCBI Taxonomy" id="1168545"/>
    <lineage>
        <taxon>Eukaryota</taxon>
        <taxon>Fungi</taxon>
        <taxon>Dikarya</taxon>
        <taxon>Ascomycota</taxon>
        <taxon>Pezizomycotina</taxon>
        <taxon>Dothideomycetes</taxon>
        <taxon>Pleosporomycetidae</taxon>
        <taxon>Pleosporales</taxon>
        <taxon>Massarineae</taxon>
        <taxon>Lentitheciaceae</taxon>
        <taxon>Lentithecium</taxon>
    </lineage>
</organism>
<feature type="non-terminal residue" evidence="1">
    <location>
        <position position="1"/>
    </location>
</feature>
<evidence type="ECO:0000313" key="2">
    <source>
        <dbReference type="Proteomes" id="UP000799291"/>
    </source>
</evidence>
<keyword evidence="2" id="KW-1185">Reference proteome</keyword>